<protein>
    <submittedName>
        <fullName evidence="2">Uncharacterized protein</fullName>
    </submittedName>
</protein>
<feature type="region of interest" description="Disordered" evidence="1">
    <location>
        <begin position="58"/>
        <end position="80"/>
    </location>
</feature>
<reference evidence="3" key="1">
    <citation type="submission" date="2016-10" db="EMBL/GenBank/DDBJ databases">
        <authorList>
            <person name="Varghese N."/>
            <person name="Submissions S."/>
        </authorList>
    </citation>
    <scope>NUCLEOTIDE SEQUENCE [LARGE SCALE GENOMIC DNA]</scope>
    <source>
        <strain evidence="3">CDM_6</strain>
    </source>
</reference>
<accession>A0A1I0JLC1</accession>
<organism evidence="2 3">
    <name type="scientific">Natrinema hispanicum</name>
    <dbReference type="NCBI Taxonomy" id="392421"/>
    <lineage>
        <taxon>Archaea</taxon>
        <taxon>Methanobacteriati</taxon>
        <taxon>Methanobacteriota</taxon>
        <taxon>Stenosarchaea group</taxon>
        <taxon>Halobacteria</taxon>
        <taxon>Halobacteriales</taxon>
        <taxon>Natrialbaceae</taxon>
        <taxon>Natrinema</taxon>
    </lineage>
</organism>
<keyword evidence="3" id="KW-1185">Reference proteome</keyword>
<gene>
    <name evidence="2" type="ORF">SAMN04488694_14911</name>
</gene>
<proteinExistence type="predicted"/>
<sequence length="80" mass="9347">MKDGFSLRWTPVHGPMRKFVFEPQLEGEYAWARIEFELCESQWREVGIEYLEELSVVSDDRNETTPSHAQPHLNGGDTHE</sequence>
<dbReference type="RefSeq" id="WP_092935897.1">
    <property type="nucleotide sequence ID" value="NZ_FOIC01000049.1"/>
</dbReference>
<dbReference type="OrthoDB" id="193821at2157"/>
<dbReference type="EMBL" id="FOIC01000049">
    <property type="protein sequence ID" value="SEU11264.1"/>
    <property type="molecule type" value="Genomic_DNA"/>
</dbReference>
<evidence type="ECO:0000256" key="1">
    <source>
        <dbReference type="SAM" id="MobiDB-lite"/>
    </source>
</evidence>
<evidence type="ECO:0000313" key="3">
    <source>
        <dbReference type="Proteomes" id="UP000199320"/>
    </source>
</evidence>
<dbReference type="AlphaFoldDB" id="A0A1I0JLC1"/>
<evidence type="ECO:0000313" key="2">
    <source>
        <dbReference type="EMBL" id="SEU11264.1"/>
    </source>
</evidence>
<dbReference type="STRING" id="392421.SAMN04488694_14911"/>
<name>A0A1I0JLC1_9EURY</name>
<dbReference type="Proteomes" id="UP000199320">
    <property type="component" value="Unassembled WGS sequence"/>
</dbReference>